<organism evidence="1 2">
    <name type="scientific">Solanum bulbocastanum</name>
    <name type="common">Wild potato</name>
    <dbReference type="NCBI Taxonomy" id="147425"/>
    <lineage>
        <taxon>Eukaryota</taxon>
        <taxon>Viridiplantae</taxon>
        <taxon>Streptophyta</taxon>
        <taxon>Embryophyta</taxon>
        <taxon>Tracheophyta</taxon>
        <taxon>Spermatophyta</taxon>
        <taxon>Magnoliopsida</taxon>
        <taxon>eudicotyledons</taxon>
        <taxon>Gunneridae</taxon>
        <taxon>Pentapetalae</taxon>
        <taxon>asterids</taxon>
        <taxon>lamiids</taxon>
        <taxon>Solanales</taxon>
        <taxon>Solanaceae</taxon>
        <taxon>Solanoideae</taxon>
        <taxon>Solaneae</taxon>
        <taxon>Solanum</taxon>
    </lineage>
</organism>
<keyword evidence="2" id="KW-1185">Reference proteome</keyword>
<protein>
    <submittedName>
        <fullName evidence="1">Uncharacterized protein</fullName>
    </submittedName>
</protein>
<dbReference type="AlphaFoldDB" id="A0AAN8Y778"/>
<sequence>MKERKIPFNTEEIGLML</sequence>
<evidence type="ECO:0000313" key="2">
    <source>
        <dbReference type="Proteomes" id="UP001371456"/>
    </source>
</evidence>
<name>A0AAN8Y778_SOLBU</name>
<dbReference type="EMBL" id="JBANQN010000008">
    <property type="protein sequence ID" value="KAK6781914.1"/>
    <property type="molecule type" value="Genomic_DNA"/>
</dbReference>
<gene>
    <name evidence="1" type="ORF">RDI58_019710</name>
</gene>
<evidence type="ECO:0000313" key="1">
    <source>
        <dbReference type="EMBL" id="KAK6781914.1"/>
    </source>
</evidence>
<reference evidence="1 2" key="1">
    <citation type="submission" date="2024-02" db="EMBL/GenBank/DDBJ databases">
        <title>de novo genome assembly of Solanum bulbocastanum strain 11H21.</title>
        <authorList>
            <person name="Hosaka A.J."/>
        </authorList>
    </citation>
    <scope>NUCLEOTIDE SEQUENCE [LARGE SCALE GENOMIC DNA]</scope>
    <source>
        <tissue evidence="1">Young leaves</tissue>
    </source>
</reference>
<proteinExistence type="predicted"/>
<dbReference type="Proteomes" id="UP001371456">
    <property type="component" value="Unassembled WGS sequence"/>
</dbReference>
<comment type="caution">
    <text evidence="1">The sequence shown here is derived from an EMBL/GenBank/DDBJ whole genome shotgun (WGS) entry which is preliminary data.</text>
</comment>
<accession>A0AAN8Y778</accession>